<keyword evidence="4 7" id="KW-0808">Transferase</keyword>
<evidence type="ECO:0000313" key="8">
    <source>
        <dbReference type="Proteomes" id="UP000429958"/>
    </source>
</evidence>
<keyword evidence="5" id="KW-0949">S-adenosyl-L-methionine</keyword>
<evidence type="ECO:0000256" key="1">
    <source>
        <dbReference type="ARBA" id="ARBA00001541"/>
    </source>
</evidence>
<dbReference type="PANTHER" id="PTHR24422">
    <property type="entry name" value="CHEMOTAXIS PROTEIN METHYLTRANSFERASE"/>
    <property type="match status" value="1"/>
</dbReference>
<dbReference type="InterPro" id="IPR050903">
    <property type="entry name" value="Bact_Chemotaxis_MeTrfase"/>
</dbReference>
<dbReference type="SUPFAM" id="SSF53335">
    <property type="entry name" value="S-adenosyl-L-methionine-dependent methyltransferases"/>
    <property type="match status" value="1"/>
</dbReference>
<evidence type="ECO:0000256" key="5">
    <source>
        <dbReference type="ARBA" id="ARBA00022691"/>
    </source>
</evidence>
<dbReference type="Gene3D" id="1.10.155.10">
    <property type="entry name" value="Chemotaxis receptor methyltransferase CheR, N-terminal domain"/>
    <property type="match status" value="1"/>
</dbReference>
<comment type="caution">
    <text evidence="7">The sequence shown here is derived from an EMBL/GenBank/DDBJ whole genome shotgun (WGS) entry which is preliminary data.</text>
</comment>
<dbReference type="Gene3D" id="3.40.50.150">
    <property type="entry name" value="Vaccinia Virus protein VP39"/>
    <property type="match status" value="1"/>
</dbReference>
<comment type="catalytic activity">
    <reaction evidence="1">
        <text>L-glutamyl-[protein] + S-adenosyl-L-methionine = [protein]-L-glutamate 5-O-methyl ester + S-adenosyl-L-homocysteine</text>
        <dbReference type="Rhea" id="RHEA:24452"/>
        <dbReference type="Rhea" id="RHEA-COMP:10208"/>
        <dbReference type="Rhea" id="RHEA-COMP:10311"/>
        <dbReference type="ChEBI" id="CHEBI:29973"/>
        <dbReference type="ChEBI" id="CHEBI:57856"/>
        <dbReference type="ChEBI" id="CHEBI:59789"/>
        <dbReference type="ChEBI" id="CHEBI:82795"/>
        <dbReference type="EC" id="2.1.1.80"/>
    </reaction>
</comment>
<accession>A0A7X2NN32</accession>
<name>A0A7X2NN32_9CLOT</name>
<dbReference type="PRINTS" id="PR00996">
    <property type="entry name" value="CHERMTFRASE"/>
</dbReference>
<dbReference type="EC" id="2.1.1.80" evidence="2"/>
<dbReference type="GO" id="GO:0032259">
    <property type="term" value="P:methylation"/>
    <property type="evidence" value="ECO:0007669"/>
    <property type="project" value="UniProtKB-KW"/>
</dbReference>
<evidence type="ECO:0000256" key="3">
    <source>
        <dbReference type="ARBA" id="ARBA00022603"/>
    </source>
</evidence>
<dbReference type="InterPro" id="IPR029063">
    <property type="entry name" value="SAM-dependent_MTases_sf"/>
</dbReference>
<dbReference type="RefSeq" id="WP_154472763.1">
    <property type="nucleotide sequence ID" value="NZ_VUMD01000010.1"/>
</dbReference>
<dbReference type="EMBL" id="VUMD01000010">
    <property type="protein sequence ID" value="MSS37333.1"/>
    <property type="molecule type" value="Genomic_DNA"/>
</dbReference>
<sequence length="270" mass="31270">MLNLTDSDFQRLYRYIQKHYGIDLSKKKQLIVSRLSNSLAAQGFQDFSAYVDDILSGRDPGMVTAMLNKLTTNYTYFLREKEHFQYLWEVVLPYLAQSHSHDRTLSIWSAGCSSGEEPFTISMYLKEFFGSKAPLWDTRVLATDISQKILDTAKTASYTEENLSPLPASWKQKYFIRTGEGEYAVSPAIKSNVIFKPFNLMEPIRFKKKFDLIFCRNVMIYFSQETKDSLVRRFYEATVPGGYLFIGHSESLTKSVCPYRYLLPAIYRKA</sequence>
<keyword evidence="8" id="KW-1185">Reference proteome</keyword>
<dbReference type="InterPro" id="IPR022642">
    <property type="entry name" value="CheR_C"/>
</dbReference>
<dbReference type="Pfam" id="PF03705">
    <property type="entry name" value="CheR_N"/>
    <property type="match status" value="1"/>
</dbReference>
<evidence type="ECO:0000313" key="7">
    <source>
        <dbReference type="EMBL" id="MSS37333.1"/>
    </source>
</evidence>
<dbReference type="PROSITE" id="PS50123">
    <property type="entry name" value="CHER"/>
    <property type="match status" value="1"/>
</dbReference>
<reference evidence="7 8" key="1">
    <citation type="submission" date="2019-08" db="EMBL/GenBank/DDBJ databases">
        <title>In-depth cultivation of the pig gut microbiome towards novel bacterial diversity and tailored functional studies.</title>
        <authorList>
            <person name="Wylensek D."/>
            <person name="Hitch T.C.A."/>
            <person name="Clavel T."/>
        </authorList>
    </citation>
    <scope>NUCLEOTIDE SEQUENCE [LARGE SCALE GENOMIC DNA]</scope>
    <source>
        <strain evidence="7 8">WCA-389-WT-23D1</strain>
    </source>
</reference>
<dbReference type="InterPro" id="IPR026024">
    <property type="entry name" value="Chemotaxis_MeTrfase_CheR"/>
</dbReference>
<dbReference type="PIRSF" id="PIRSF000410">
    <property type="entry name" value="CheR"/>
    <property type="match status" value="1"/>
</dbReference>
<dbReference type="SUPFAM" id="SSF47757">
    <property type="entry name" value="Chemotaxis receptor methyltransferase CheR, N-terminal domain"/>
    <property type="match status" value="1"/>
</dbReference>
<dbReference type="InterPro" id="IPR022641">
    <property type="entry name" value="CheR_N"/>
</dbReference>
<evidence type="ECO:0000259" key="6">
    <source>
        <dbReference type="PROSITE" id="PS50123"/>
    </source>
</evidence>
<organism evidence="7 8">
    <name type="scientific">Clostridium porci</name>
    <dbReference type="NCBI Taxonomy" id="2605778"/>
    <lineage>
        <taxon>Bacteria</taxon>
        <taxon>Bacillati</taxon>
        <taxon>Bacillota</taxon>
        <taxon>Clostridia</taxon>
        <taxon>Eubacteriales</taxon>
        <taxon>Clostridiaceae</taxon>
        <taxon>Clostridium</taxon>
    </lineage>
</organism>
<evidence type="ECO:0000256" key="2">
    <source>
        <dbReference type="ARBA" id="ARBA00012534"/>
    </source>
</evidence>
<dbReference type="AlphaFoldDB" id="A0A7X2NN32"/>
<protein>
    <recommendedName>
        <fullName evidence="2">protein-glutamate O-methyltransferase</fullName>
        <ecNumber evidence="2">2.1.1.80</ecNumber>
    </recommendedName>
</protein>
<dbReference type="CDD" id="cd02440">
    <property type="entry name" value="AdoMet_MTases"/>
    <property type="match status" value="1"/>
</dbReference>
<evidence type="ECO:0000256" key="4">
    <source>
        <dbReference type="ARBA" id="ARBA00022679"/>
    </source>
</evidence>
<proteinExistence type="predicted"/>
<dbReference type="Pfam" id="PF01739">
    <property type="entry name" value="CheR"/>
    <property type="match status" value="1"/>
</dbReference>
<dbReference type="InterPro" id="IPR036804">
    <property type="entry name" value="CheR_N_sf"/>
</dbReference>
<dbReference type="InterPro" id="IPR000780">
    <property type="entry name" value="CheR_MeTrfase"/>
</dbReference>
<dbReference type="Proteomes" id="UP000429958">
    <property type="component" value="Unassembled WGS sequence"/>
</dbReference>
<feature type="domain" description="CheR-type methyltransferase" evidence="6">
    <location>
        <begin position="1"/>
        <end position="270"/>
    </location>
</feature>
<keyword evidence="3 7" id="KW-0489">Methyltransferase</keyword>
<dbReference type="GO" id="GO:0008983">
    <property type="term" value="F:protein-glutamate O-methyltransferase activity"/>
    <property type="evidence" value="ECO:0007669"/>
    <property type="project" value="UniProtKB-EC"/>
</dbReference>
<dbReference type="PANTHER" id="PTHR24422:SF19">
    <property type="entry name" value="CHEMOTAXIS PROTEIN METHYLTRANSFERASE"/>
    <property type="match status" value="1"/>
</dbReference>
<gene>
    <name evidence="7" type="ORF">FYJ39_12295</name>
</gene>
<dbReference type="SMART" id="SM00138">
    <property type="entry name" value="MeTrc"/>
    <property type="match status" value="1"/>
</dbReference>